<dbReference type="EMBL" id="BART01019379">
    <property type="protein sequence ID" value="GAG85429.1"/>
    <property type="molecule type" value="Genomic_DNA"/>
</dbReference>
<feature type="domain" description="Thioredoxin-like fold" evidence="1">
    <location>
        <begin position="1"/>
        <end position="76"/>
    </location>
</feature>
<dbReference type="InterPro" id="IPR036249">
    <property type="entry name" value="Thioredoxin-like_sf"/>
</dbReference>
<organism evidence="2">
    <name type="scientific">marine sediment metagenome</name>
    <dbReference type="NCBI Taxonomy" id="412755"/>
    <lineage>
        <taxon>unclassified sequences</taxon>
        <taxon>metagenomes</taxon>
        <taxon>ecological metagenomes</taxon>
    </lineage>
</organism>
<comment type="caution">
    <text evidence="2">The sequence shown here is derived from an EMBL/GenBank/DDBJ whole genome shotgun (WGS) entry which is preliminary data.</text>
</comment>
<dbReference type="Pfam" id="PF13192">
    <property type="entry name" value="Thioredoxin_3"/>
    <property type="match status" value="1"/>
</dbReference>
<dbReference type="InterPro" id="IPR005243">
    <property type="entry name" value="THIRX-like_proc"/>
</dbReference>
<dbReference type="PIRSF" id="PIRSF037031">
    <property type="entry name" value="Redox_disulphide_2"/>
    <property type="match status" value="1"/>
</dbReference>
<sequence length="79" mass="8652">MKIEILGTGCPKCKKLHELAEEAVKELGASAEITKVTDINKIIDYGVMVTPALVIDGEVKVAGKISSKEEIIKWIEEKK</sequence>
<dbReference type="AlphaFoldDB" id="X1ARI6"/>
<dbReference type="SUPFAM" id="SSF52833">
    <property type="entry name" value="Thioredoxin-like"/>
    <property type="match status" value="1"/>
</dbReference>
<gene>
    <name evidence="2" type="ORF">S01H4_36283</name>
</gene>
<evidence type="ECO:0000313" key="2">
    <source>
        <dbReference type="EMBL" id="GAG85429.1"/>
    </source>
</evidence>
<dbReference type="NCBIfam" id="TIGR00412">
    <property type="entry name" value="redox_disulf_2"/>
    <property type="match status" value="1"/>
</dbReference>
<dbReference type="Gene3D" id="3.40.30.10">
    <property type="entry name" value="Glutaredoxin"/>
    <property type="match status" value="1"/>
</dbReference>
<accession>X1ARI6</accession>
<dbReference type="PANTHER" id="PTHR36450">
    <property type="entry name" value="THIOREDOXIN"/>
    <property type="match status" value="1"/>
</dbReference>
<name>X1ARI6_9ZZZZ</name>
<dbReference type="PANTHER" id="PTHR36450:SF1">
    <property type="entry name" value="THIOREDOXIN"/>
    <property type="match status" value="1"/>
</dbReference>
<protein>
    <recommendedName>
        <fullName evidence="1">Thioredoxin-like fold domain-containing protein</fullName>
    </recommendedName>
</protein>
<dbReference type="InterPro" id="IPR012336">
    <property type="entry name" value="Thioredoxin-like_fold"/>
</dbReference>
<evidence type="ECO:0000259" key="1">
    <source>
        <dbReference type="Pfam" id="PF13192"/>
    </source>
</evidence>
<reference evidence="2" key="1">
    <citation type="journal article" date="2014" name="Front. Microbiol.">
        <title>High frequency of phylogenetically diverse reductive dehalogenase-homologous genes in deep subseafloor sedimentary metagenomes.</title>
        <authorList>
            <person name="Kawai M."/>
            <person name="Futagami T."/>
            <person name="Toyoda A."/>
            <person name="Takaki Y."/>
            <person name="Nishi S."/>
            <person name="Hori S."/>
            <person name="Arai W."/>
            <person name="Tsubouchi T."/>
            <person name="Morono Y."/>
            <person name="Uchiyama I."/>
            <person name="Ito T."/>
            <person name="Fujiyama A."/>
            <person name="Inagaki F."/>
            <person name="Takami H."/>
        </authorList>
    </citation>
    <scope>NUCLEOTIDE SEQUENCE</scope>
    <source>
        <strain evidence="2">Expedition CK06-06</strain>
    </source>
</reference>
<proteinExistence type="predicted"/>